<dbReference type="RefSeq" id="WP_128761610.1">
    <property type="nucleotide sequence ID" value="NZ_QOVI01000004.1"/>
</dbReference>
<name>A0A4Q0NSS4_9FLAO</name>
<protein>
    <submittedName>
        <fullName evidence="1">Uncharacterized protein</fullName>
    </submittedName>
</protein>
<dbReference type="EMBL" id="QOVI01000004">
    <property type="protein sequence ID" value="RXG14195.1"/>
    <property type="molecule type" value="Genomic_DNA"/>
</dbReference>
<evidence type="ECO:0000313" key="1">
    <source>
        <dbReference type="EMBL" id="RXG14195.1"/>
    </source>
</evidence>
<gene>
    <name evidence="1" type="ORF">DSM04_104303</name>
</gene>
<sequence>MNRDQVLEAAFIFERVNGVVHGDFENDTIAASELKHYQPAELEQLMIKGVDSGLYRNDEERVGVYWALSKSNNRALLPLFRDWLGIEVAANNNETTLFQLLVALDQLDEPVFPKTRRSRAADETELNLRDAKSYLSNI</sequence>
<evidence type="ECO:0000313" key="2">
    <source>
        <dbReference type="Proteomes" id="UP000289821"/>
    </source>
</evidence>
<proteinExistence type="predicted"/>
<dbReference type="AlphaFoldDB" id="A0A4Q0NSS4"/>
<dbReference type="Proteomes" id="UP000289821">
    <property type="component" value="Unassembled WGS sequence"/>
</dbReference>
<comment type="caution">
    <text evidence="1">The sequence shown here is derived from an EMBL/GenBank/DDBJ whole genome shotgun (WGS) entry which is preliminary data.</text>
</comment>
<reference evidence="1 2" key="1">
    <citation type="submission" date="2018-07" db="EMBL/GenBank/DDBJ databases">
        <title>Leeuwenhoekiella genomics.</title>
        <authorList>
            <person name="Tahon G."/>
            <person name="Willems A."/>
        </authorList>
    </citation>
    <scope>NUCLEOTIDE SEQUENCE [LARGE SCALE GENOMIC DNA]</scope>
    <source>
        <strain evidence="1 2">R-50232</strain>
    </source>
</reference>
<dbReference type="OrthoDB" id="1437392at2"/>
<organism evidence="1 2">
    <name type="scientific">Leeuwenhoekiella aestuarii</name>
    <dbReference type="NCBI Taxonomy" id="2249426"/>
    <lineage>
        <taxon>Bacteria</taxon>
        <taxon>Pseudomonadati</taxon>
        <taxon>Bacteroidota</taxon>
        <taxon>Flavobacteriia</taxon>
        <taxon>Flavobacteriales</taxon>
        <taxon>Flavobacteriaceae</taxon>
        <taxon>Leeuwenhoekiella</taxon>
    </lineage>
</organism>
<accession>A0A4Q0NSS4</accession>
<keyword evidence="2" id="KW-1185">Reference proteome</keyword>